<dbReference type="Pfam" id="PF00725">
    <property type="entry name" value="3HCDH"/>
    <property type="match status" value="1"/>
</dbReference>
<dbReference type="Proteomes" id="UP000035955">
    <property type="component" value="Unassembled WGS sequence"/>
</dbReference>
<dbReference type="AlphaFoldDB" id="A0A0J6T0J7"/>
<dbReference type="Gene3D" id="1.10.1040.50">
    <property type="match status" value="1"/>
</dbReference>
<sequence>RGRRSAAAALARAHDAAGFLGKAAIQVRDRHGFFISRVFQAFINEAAAMVGEGVAPVLVENAALQAGYPSGPLAVIDDASLSFAAQGIAGAREAARARGEPPGDHPGERVILELLAEGRAGRRAGAGFYDHDGDARRLWPGLSRYRQASDLSLIGAGERFLLVQIAEVLRAVRDGVIGSAAEINVGAVEATGFPRWTGGPITYLDLIGHEAGLLRARDLAARHGPRFAWPVADASGLAALLASLRRPVAGPAA</sequence>
<dbReference type="EMBL" id="LABY01000039">
    <property type="protein sequence ID" value="KMO40975.1"/>
    <property type="molecule type" value="Genomic_DNA"/>
</dbReference>
<dbReference type="GO" id="GO:0016509">
    <property type="term" value="F:long-chain (3S)-3-hydroxyacyl-CoA dehydrogenase (NAD+) activity"/>
    <property type="evidence" value="ECO:0007669"/>
    <property type="project" value="TreeGrafter"/>
</dbReference>
<dbReference type="GO" id="GO:0006635">
    <property type="term" value="P:fatty acid beta-oxidation"/>
    <property type="evidence" value="ECO:0007669"/>
    <property type="project" value="TreeGrafter"/>
</dbReference>
<dbReference type="InterPro" id="IPR050136">
    <property type="entry name" value="FA_oxidation_alpha_subunit"/>
</dbReference>
<organism evidence="2 3">
    <name type="scientific">Methylobacterium variabile</name>
    <dbReference type="NCBI Taxonomy" id="298794"/>
    <lineage>
        <taxon>Bacteria</taxon>
        <taxon>Pseudomonadati</taxon>
        <taxon>Pseudomonadota</taxon>
        <taxon>Alphaproteobacteria</taxon>
        <taxon>Hyphomicrobiales</taxon>
        <taxon>Methylobacteriaceae</taxon>
        <taxon>Methylobacterium</taxon>
    </lineage>
</organism>
<dbReference type="SUPFAM" id="SSF48179">
    <property type="entry name" value="6-phosphogluconate dehydrogenase C-terminal domain-like"/>
    <property type="match status" value="2"/>
</dbReference>
<dbReference type="GO" id="GO:0004300">
    <property type="term" value="F:enoyl-CoA hydratase activity"/>
    <property type="evidence" value="ECO:0007669"/>
    <property type="project" value="TreeGrafter"/>
</dbReference>
<dbReference type="InterPro" id="IPR008927">
    <property type="entry name" value="6-PGluconate_DH-like_C_sf"/>
</dbReference>
<dbReference type="PANTHER" id="PTHR43612">
    <property type="entry name" value="TRIFUNCTIONAL ENZYME SUBUNIT ALPHA"/>
    <property type="match status" value="1"/>
</dbReference>
<dbReference type="InterPro" id="IPR006108">
    <property type="entry name" value="3HC_DH_C"/>
</dbReference>
<evidence type="ECO:0000313" key="3">
    <source>
        <dbReference type="Proteomes" id="UP000035955"/>
    </source>
</evidence>
<protein>
    <recommendedName>
        <fullName evidence="1">3-hydroxyacyl-CoA dehydrogenase C-terminal domain-containing protein</fullName>
    </recommendedName>
</protein>
<evidence type="ECO:0000313" key="2">
    <source>
        <dbReference type="EMBL" id="KMO40975.1"/>
    </source>
</evidence>
<proteinExistence type="predicted"/>
<keyword evidence="3" id="KW-1185">Reference proteome</keyword>
<feature type="domain" description="3-hydroxyacyl-CoA dehydrogenase C-terminal" evidence="1">
    <location>
        <begin position="32"/>
        <end position="130"/>
    </location>
</feature>
<comment type="caution">
    <text evidence="2">The sequence shown here is derived from an EMBL/GenBank/DDBJ whole genome shotgun (WGS) entry which is preliminary data.</text>
</comment>
<dbReference type="RefSeq" id="WP_048443395.1">
    <property type="nucleotide sequence ID" value="NZ_LABY01000039.1"/>
</dbReference>
<evidence type="ECO:0000259" key="1">
    <source>
        <dbReference type="Pfam" id="PF00725"/>
    </source>
</evidence>
<reference evidence="2 3" key="1">
    <citation type="submission" date="2015-03" db="EMBL/GenBank/DDBJ databases">
        <title>Genome sequencing of Methylobacterium variabile DSM 16961.</title>
        <authorList>
            <person name="Chaudhry V."/>
            <person name="Patil P.B."/>
        </authorList>
    </citation>
    <scope>NUCLEOTIDE SEQUENCE [LARGE SCALE GENOMIC DNA]</scope>
    <source>
        <strain evidence="2 3">DSM 16961</strain>
    </source>
</reference>
<feature type="non-terminal residue" evidence="2">
    <location>
        <position position="1"/>
    </location>
</feature>
<dbReference type="PATRIC" id="fig|298794.3.peg.5455"/>
<name>A0A0J6T0J7_9HYPH</name>
<accession>A0A0J6T0J7</accession>
<dbReference type="PANTHER" id="PTHR43612:SF3">
    <property type="entry name" value="TRIFUNCTIONAL ENZYME SUBUNIT ALPHA, MITOCHONDRIAL"/>
    <property type="match status" value="1"/>
</dbReference>
<gene>
    <name evidence="2" type="ORF">VQ02_06735</name>
</gene>